<proteinExistence type="predicted"/>
<evidence type="ECO:0000313" key="2">
    <source>
        <dbReference type="Proteomes" id="UP000606396"/>
    </source>
</evidence>
<organism evidence="1 2">
    <name type="scientific">Nostoc punctiforme FACHB-252</name>
    <dbReference type="NCBI Taxonomy" id="1357509"/>
    <lineage>
        <taxon>Bacteria</taxon>
        <taxon>Bacillati</taxon>
        <taxon>Cyanobacteriota</taxon>
        <taxon>Cyanophyceae</taxon>
        <taxon>Nostocales</taxon>
        <taxon>Nostocaceae</taxon>
        <taxon>Nostoc</taxon>
    </lineage>
</organism>
<sequence>MDDFLREKISDYDKLPPSIKENLRQCMDQIRYSRYKTMSNNDEAYSAVISEGACKACLNYVNIKNKIKKEIDQLIRECIADNRG</sequence>
<evidence type="ECO:0000313" key="1">
    <source>
        <dbReference type="EMBL" id="MBD2611961.1"/>
    </source>
</evidence>
<dbReference type="RefSeq" id="WP_190949598.1">
    <property type="nucleotide sequence ID" value="NZ_JACJTC010000008.1"/>
</dbReference>
<name>A0ABR8H9L9_NOSPU</name>
<protein>
    <submittedName>
        <fullName evidence="1">Uncharacterized protein</fullName>
    </submittedName>
</protein>
<reference evidence="1 2" key="1">
    <citation type="journal article" date="2020" name="ISME J.">
        <title>Comparative genomics reveals insights into cyanobacterial evolution and habitat adaptation.</title>
        <authorList>
            <person name="Chen M.Y."/>
            <person name="Teng W.K."/>
            <person name="Zhao L."/>
            <person name="Hu C.X."/>
            <person name="Zhou Y.K."/>
            <person name="Han B.P."/>
            <person name="Song L.R."/>
            <person name="Shu W.S."/>
        </authorList>
    </citation>
    <scope>NUCLEOTIDE SEQUENCE [LARGE SCALE GENOMIC DNA]</scope>
    <source>
        <strain evidence="1 2">FACHB-252</strain>
    </source>
</reference>
<dbReference type="EMBL" id="JACJTC010000008">
    <property type="protein sequence ID" value="MBD2611961.1"/>
    <property type="molecule type" value="Genomic_DNA"/>
</dbReference>
<dbReference type="Proteomes" id="UP000606396">
    <property type="component" value="Unassembled WGS sequence"/>
</dbReference>
<comment type="caution">
    <text evidence="1">The sequence shown here is derived from an EMBL/GenBank/DDBJ whole genome shotgun (WGS) entry which is preliminary data.</text>
</comment>
<keyword evidence="2" id="KW-1185">Reference proteome</keyword>
<gene>
    <name evidence="1" type="ORF">H6G94_11850</name>
</gene>
<accession>A0ABR8H9L9</accession>